<sequence length="276" mass="28094">MKNSIITSVLVGALGLVVAPSASAIVLMLDFGANPNGAPTGNTADASPYHTVAGAGFTDTSWNQVRLADINSGLVYSNNTAATGVSVNLGRNSTTDTIINLSSQPVSELAGSATTTGVYAGNSAARDGIFGTTTTNPRIGLQVGGLTAGTYDVYITARNTNTGDGQAAYDQIIYAGSSASGNFNFGSYSNSTLTYPGSSSQTTTFVSSWVAGENYVKLTVSVASGEYLNIAVAGDGTNRGFLNSVQIVSAIPEPSTYAAIGGLTVLGLATLRRRRD</sequence>
<feature type="signal peptide" evidence="1">
    <location>
        <begin position="1"/>
        <end position="24"/>
    </location>
</feature>
<evidence type="ECO:0000313" key="2">
    <source>
        <dbReference type="EMBL" id="TSJ79301.1"/>
    </source>
</evidence>
<organism evidence="2 3">
    <name type="scientific">Rariglobus hedericola</name>
    <dbReference type="NCBI Taxonomy" id="2597822"/>
    <lineage>
        <taxon>Bacteria</taxon>
        <taxon>Pseudomonadati</taxon>
        <taxon>Verrucomicrobiota</taxon>
        <taxon>Opitutia</taxon>
        <taxon>Opitutales</taxon>
        <taxon>Opitutaceae</taxon>
        <taxon>Rariglobus</taxon>
    </lineage>
</organism>
<dbReference type="Proteomes" id="UP000315648">
    <property type="component" value="Unassembled WGS sequence"/>
</dbReference>
<dbReference type="NCBIfam" id="TIGR02595">
    <property type="entry name" value="PEP_CTERM"/>
    <property type="match status" value="1"/>
</dbReference>
<dbReference type="EMBL" id="VMBG01000001">
    <property type="protein sequence ID" value="TSJ79301.1"/>
    <property type="molecule type" value="Genomic_DNA"/>
</dbReference>
<accession>A0A556QRP4</accession>
<evidence type="ECO:0000313" key="3">
    <source>
        <dbReference type="Proteomes" id="UP000315648"/>
    </source>
</evidence>
<proteinExistence type="predicted"/>
<keyword evidence="1" id="KW-0732">Signal</keyword>
<protein>
    <submittedName>
        <fullName evidence="2">PEP-CTERM sorting domain-containing protein</fullName>
    </submittedName>
</protein>
<dbReference type="RefSeq" id="WP_144229712.1">
    <property type="nucleotide sequence ID" value="NZ_CBCRVV010000020.1"/>
</dbReference>
<name>A0A556QRP4_9BACT</name>
<gene>
    <name evidence="2" type="ORF">FPL22_08415</name>
</gene>
<keyword evidence="3" id="KW-1185">Reference proteome</keyword>
<comment type="caution">
    <text evidence="2">The sequence shown here is derived from an EMBL/GenBank/DDBJ whole genome shotgun (WGS) entry which is preliminary data.</text>
</comment>
<dbReference type="AlphaFoldDB" id="A0A556QRP4"/>
<evidence type="ECO:0000256" key="1">
    <source>
        <dbReference type="SAM" id="SignalP"/>
    </source>
</evidence>
<reference evidence="2 3" key="1">
    <citation type="submission" date="2019-07" db="EMBL/GenBank/DDBJ databases">
        <title>Description of 53C-WASEF.</title>
        <authorList>
            <person name="Pitt A."/>
            <person name="Hahn M.W."/>
        </authorList>
    </citation>
    <scope>NUCLEOTIDE SEQUENCE [LARGE SCALE GENOMIC DNA]</scope>
    <source>
        <strain evidence="2 3">53C-WASEF</strain>
    </source>
</reference>
<dbReference type="OrthoDB" id="199792at2"/>
<dbReference type="InterPro" id="IPR013424">
    <property type="entry name" value="Ice-binding_C"/>
</dbReference>
<feature type="chain" id="PRO_5022062475" evidence="1">
    <location>
        <begin position="25"/>
        <end position="276"/>
    </location>
</feature>